<dbReference type="GO" id="GO:0003677">
    <property type="term" value="F:DNA binding"/>
    <property type="evidence" value="ECO:0007669"/>
    <property type="project" value="UniProtKB-KW"/>
</dbReference>
<feature type="domain" description="HTH iclR-type" evidence="4">
    <location>
        <begin position="18"/>
        <end position="78"/>
    </location>
</feature>
<dbReference type="GO" id="GO:0003700">
    <property type="term" value="F:DNA-binding transcription factor activity"/>
    <property type="evidence" value="ECO:0007669"/>
    <property type="project" value="TreeGrafter"/>
</dbReference>
<name>A0A1H9K6U4_9HYPH</name>
<evidence type="ECO:0000256" key="2">
    <source>
        <dbReference type="ARBA" id="ARBA00023125"/>
    </source>
</evidence>
<keyword evidence="7" id="KW-1185">Reference proteome</keyword>
<keyword evidence="2" id="KW-0238">DNA-binding</keyword>
<feature type="domain" description="IclR-ED" evidence="5">
    <location>
        <begin position="79"/>
        <end position="261"/>
    </location>
</feature>
<dbReference type="Gene3D" id="3.30.450.40">
    <property type="match status" value="1"/>
</dbReference>
<evidence type="ECO:0000256" key="3">
    <source>
        <dbReference type="ARBA" id="ARBA00023163"/>
    </source>
</evidence>
<evidence type="ECO:0000313" key="7">
    <source>
        <dbReference type="Proteomes" id="UP000199647"/>
    </source>
</evidence>
<dbReference type="Proteomes" id="UP000199647">
    <property type="component" value="Unassembled WGS sequence"/>
</dbReference>
<dbReference type="GO" id="GO:0045892">
    <property type="term" value="P:negative regulation of DNA-templated transcription"/>
    <property type="evidence" value="ECO:0007669"/>
    <property type="project" value="TreeGrafter"/>
</dbReference>
<dbReference type="STRING" id="1855383.SAMN05216548_109103"/>
<keyword evidence="1" id="KW-0805">Transcription regulation</keyword>
<dbReference type="GO" id="GO:0046278">
    <property type="term" value="P:3,4-dihydroxybenzoate metabolic process"/>
    <property type="evidence" value="ECO:0007669"/>
    <property type="project" value="InterPro"/>
</dbReference>
<keyword evidence="3" id="KW-0804">Transcription</keyword>
<dbReference type="InterPro" id="IPR012794">
    <property type="entry name" value="PcaR_PcaU"/>
</dbReference>
<proteinExistence type="predicted"/>
<dbReference type="InterPro" id="IPR050707">
    <property type="entry name" value="HTH_MetabolicPath_Reg"/>
</dbReference>
<dbReference type="Pfam" id="PF01614">
    <property type="entry name" value="IclR_C"/>
    <property type="match status" value="1"/>
</dbReference>
<dbReference type="InterPro" id="IPR036388">
    <property type="entry name" value="WH-like_DNA-bd_sf"/>
</dbReference>
<dbReference type="PANTHER" id="PTHR30136">
    <property type="entry name" value="HELIX-TURN-HELIX TRANSCRIPTIONAL REGULATOR, ICLR FAMILY"/>
    <property type="match status" value="1"/>
</dbReference>
<dbReference type="Gene3D" id="1.10.10.10">
    <property type="entry name" value="Winged helix-like DNA-binding domain superfamily/Winged helix DNA-binding domain"/>
    <property type="match status" value="1"/>
</dbReference>
<dbReference type="InterPro" id="IPR005471">
    <property type="entry name" value="Tscrpt_reg_IclR_N"/>
</dbReference>
<dbReference type="GO" id="GO:0045893">
    <property type="term" value="P:positive regulation of DNA-templated transcription"/>
    <property type="evidence" value="ECO:0007669"/>
    <property type="project" value="InterPro"/>
</dbReference>
<dbReference type="RefSeq" id="WP_092497310.1">
    <property type="nucleotide sequence ID" value="NZ_FOFG01000009.1"/>
</dbReference>
<organism evidence="6 7">
    <name type="scientific">Faunimonas pinastri</name>
    <dbReference type="NCBI Taxonomy" id="1855383"/>
    <lineage>
        <taxon>Bacteria</taxon>
        <taxon>Pseudomonadati</taxon>
        <taxon>Pseudomonadota</taxon>
        <taxon>Alphaproteobacteria</taxon>
        <taxon>Hyphomicrobiales</taxon>
        <taxon>Afifellaceae</taxon>
        <taxon>Faunimonas</taxon>
    </lineage>
</organism>
<evidence type="ECO:0000259" key="5">
    <source>
        <dbReference type="PROSITE" id="PS51078"/>
    </source>
</evidence>
<sequence length="261" mass="28285">MDVRHAEEAGGEDSRTFVTALARGLEVIRAFGPERPRLNLAEASKATGLPRATVRRCLHTLVVLGYVEADGRSFALTPKVLTLGHAYLSATPLPRIAQPYLERVSERSNESCSMSILDGDEIVYIARAFTKRIMSVGLSVGSRLPALYTSMGRVLLAGLSEAELARRLERSEPVAHTPYTRITPGSIAEAVADVRRQGYAILDQELEIGLRSVAVPIRNARGETLAAINISTQAGRVDLERLGGPLLEILQATARDISVFV</sequence>
<protein>
    <submittedName>
        <fullName evidence="6">Transcriptional regulator, IclR family</fullName>
    </submittedName>
</protein>
<evidence type="ECO:0000256" key="1">
    <source>
        <dbReference type="ARBA" id="ARBA00023015"/>
    </source>
</evidence>
<dbReference type="OrthoDB" id="9807558at2"/>
<reference evidence="6 7" key="1">
    <citation type="submission" date="2016-10" db="EMBL/GenBank/DDBJ databases">
        <authorList>
            <person name="de Groot N.N."/>
        </authorList>
    </citation>
    <scope>NUCLEOTIDE SEQUENCE [LARGE SCALE GENOMIC DNA]</scope>
    <source>
        <strain evidence="6 7">A52C2</strain>
    </source>
</reference>
<dbReference type="EMBL" id="FOFG01000009">
    <property type="protein sequence ID" value="SEQ94936.1"/>
    <property type="molecule type" value="Genomic_DNA"/>
</dbReference>
<dbReference type="AlphaFoldDB" id="A0A1H9K6U4"/>
<gene>
    <name evidence="6" type="ORF">SAMN05216548_109103</name>
</gene>
<dbReference type="SMART" id="SM00346">
    <property type="entry name" value="HTH_ICLR"/>
    <property type="match status" value="1"/>
</dbReference>
<dbReference type="Pfam" id="PF09339">
    <property type="entry name" value="HTH_IclR"/>
    <property type="match status" value="1"/>
</dbReference>
<dbReference type="PANTHER" id="PTHR30136:SF34">
    <property type="entry name" value="TRANSCRIPTIONAL REGULATOR"/>
    <property type="match status" value="1"/>
</dbReference>
<evidence type="ECO:0000259" key="4">
    <source>
        <dbReference type="PROSITE" id="PS51077"/>
    </source>
</evidence>
<dbReference type="PROSITE" id="PS51078">
    <property type="entry name" value="ICLR_ED"/>
    <property type="match status" value="1"/>
</dbReference>
<dbReference type="InterPro" id="IPR036390">
    <property type="entry name" value="WH_DNA-bd_sf"/>
</dbReference>
<accession>A0A1H9K6U4</accession>
<evidence type="ECO:0000313" key="6">
    <source>
        <dbReference type="EMBL" id="SEQ94936.1"/>
    </source>
</evidence>
<dbReference type="PROSITE" id="PS51077">
    <property type="entry name" value="HTH_ICLR"/>
    <property type="match status" value="1"/>
</dbReference>
<dbReference type="InterPro" id="IPR014757">
    <property type="entry name" value="Tscrpt_reg_IclR_C"/>
</dbReference>
<dbReference type="SUPFAM" id="SSF55781">
    <property type="entry name" value="GAF domain-like"/>
    <property type="match status" value="1"/>
</dbReference>
<dbReference type="InterPro" id="IPR029016">
    <property type="entry name" value="GAF-like_dom_sf"/>
</dbReference>
<dbReference type="SUPFAM" id="SSF46785">
    <property type="entry name" value="Winged helix' DNA-binding domain"/>
    <property type="match status" value="1"/>
</dbReference>
<dbReference type="NCBIfam" id="TIGR02431">
    <property type="entry name" value="pcaR_pcaU"/>
    <property type="match status" value="1"/>
</dbReference>